<evidence type="ECO:0000256" key="15">
    <source>
        <dbReference type="ARBA" id="ARBA00038995"/>
    </source>
</evidence>
<dbReference type="EC" id="3.4.21.69" evidence="15"/>
<evidence type="ECO:0000256" key="3">
    <source>
        <dbReference type="ARBA" id="ARBA00004613"/>
    </source>
</evidence>
<comment type="subcellular location">
    <subcellularLocation>
        <location evidence="1">Endoplasmic reticulum</location>
    </subcellularLocation>
    <subcellularLocation>
        <location evidence="2">Golgi apparatus</location>
    </subcellularLocation>
    <subcellularLocation>
        <location evidence="3">Secreted</location>
    </subcellularLocation>
</comment>
<dbReference type="SUPFAM" id="SSF50494">
    <property type="entry name" value="Trypsin-like serine proteases"/>
    <property type="match status" value="1"/>
</dbReference>
<dbReference type="PROSITE" id="PS50240">
    <property type="entry name" value="TRYPSIN_DOM"/>
    <property type="match status" value="1"/>
</dbReference>
<comment type="catalytic activity">
    <reaction evidence="13">
        <text>Degradation of blood coagulation factors Va and VIIIa.</text>
        <dbReference type="EC" id="3.4.21.69"/>
    </reaction>
</comment>
<name>A0ABD2NIN7_9CUCU</name>
<dbReference type="InterPro" id="IPR050127">
    <property type="entry name" value="Serine_Proteases_S1"/>
</dbReference>
<dbReference type="EMBL" id="JABFTP020000124">
    <property type="protein sequence ID" value="KAL3278572.1"/>
    <property type="molecule type" value="Genomic_DNA"/>
</dbReference>
<evidence type="ECO:0000256" key="14">
    <source>
        <dbReference type="ARBA" id="ARBA00037553"/>
    </source>
</evidence>
<evidence type="ECO:0000256" key="19">
    <source>
        <dbReference type="ARBA" id="ARBA00042906"/>
    </source>
</evidence>
<dbReference type="Pfam" id="PF00089">
    <property type="entry name" value="Trypsin"/>
    <property type="match status" value="1"/>
</dbReference>
<dbReference type="Proteomes" id="UP001516400">
    <property type="component" value="Unassembled WGS sequence"/>
</dbReference>
<evidence type="ECO:0000256" key="9">
    <source>
        <dbReference type="ARBA" id="ARBA00022825"/>
    </source>
</evidence>
<evidence type="ECO:0000256" key="1">
    <source>
        <dbReference type="ARBA" id="ARBA00004240"/>
    </source>
</evidence>
<feature type="domain" description="Peptidase S1" evidence="20">
    <location>
        <begin position="1"/>
        <end position="140"/>
    </location>
</feature>
<dbReference type="PANTHER" id="PTHR24264:SF65">
    <property type="entry name" value="SRCR DOMAIN-CONTAINING PROTEIN"/>
    <property type="match status" value="1"/>
</dbReference>
<evidence type="ECO:0000313" key="22">
    <source>
        <dbReference type="Proteomes" id="UP001516400"/>
    </source>
</evidence>
<comment type="function">
    <text evidence="14">Protein C is a vitamin K-dependent serine protease that regulates blood coagulation by inactivating factors Va and VIIIa in the presence of calcium ions and phospholipids. Exerts a protective effect on the endothelial cell barrier function.</text>
</comment>
<dbReference type="Gene3D" id="2.40.10.10">
    <property type="entry name" value="Trypsin-like serine proteases"/>
    <property type="match status" value="2"/>
</dbReference>
<dbReference type="GO" id="GO:0005783">
    <property type="term" value="C:endoplasmic reticulum"/>
    <property type="evidence" value="ECO:0007669"/>
    <property type="project" value="UniProtKB-SubCell"/>
</dbReference>
<keyword evidence="4" id="KW-0964">Secreted</keyword>
<evidence type="ECO:0000256" key="11">
    <source>
        <dbReference type="ARBA" id="ARBA00023157"/>
    </source>
</evidence>
<keyword evidence="5" id="KW-0645">Protease</keyword>
<dbReference type="InterPro" id="IPR001254">
    <property type="entry name" value="Trypsin_dom"/>
</dbReference>
<evidence type="ECO:0000256" key="2">
    <source>
        <dbReference type="ARBA" id="ARBA00004555"/>
    </source>
</evidence>
<dbReference type="FunFam" id="2.40.10.10:FF:000011">
    <property type="entry name" value="Coagulation factor X"/>
    <property type="match status" value="1"/>
</dbReference>
<keyword evidence="6" id="KW-0356">Hemostasis</keyword>
<dbReference type="InterPro" id="IPR033116">
    <property type="entry name" value="TRYPSIN_SER"/>
</dbReference>
<dbReference type="SMART" id="SM00020">
    <property type="entry name" value="Tryp_SPc"/>
    <property type="match status" value="1"/>
</dbReference>
<evidence type="ECO:0000256" key="7">
    <source>
        <dbReference type="ARBA" id="ARBA00022801"/>
    </source>
</evidence>
<keyword evidence="9" id="KW-0720">Serine protease</keyword>
<evidence type="ECO:0000256" key="17">
    <source>
        <dbReference type="ARBA" id="ARBA00041306"/>
    </source>
</evidence>
<dbReference type="InterPro" id="IPR043504">
    <property type="entry name" value="Peptidase_S1_PA_chymotrypsin"/>
</dbReference>
<dbReference type="AlphaFoldDB" id="A0ABD2NIN7"/>
<evidence type="ECO:0000256" key="4">
    <source>
        <dbReference type="ARBA" id="ARBA00022525"/>
    </source>
</evidence>
<keyword evidence="8" id="KW-0256">Endoplasmic reticulum</keyword>
<dbReference type="CDD" id="cd00190">
    <property type="entry name" value="Tryp_SPc"/>
    <property type="match status" value="1"/>
</dbReference>
<evidence type="ECO:0000256" key="8">
    <source>
        <dbReference type="ARBA" id="ARBA00022824"/>
    </source>
</evidence>
<keyword evidence="12" id="KW-0325">Glycoprotein</keyword>
<evidence type="ECO:0000256" key="18">
    <source>
        <dbReference type="ARBA" id="ARBA00042403"/>
    </source>
</evidence>
<dbReference type="PROSITE" id="PS00135">
    <property type="entry name" value="TRYPSIN_SER"/>
    <property type="match status" value="1"/>
</dbReference>
<evidence type="ECO:0000259" key="20">
    <source>
        <dbReference type="PROSITE" id="PS50240"/>
    </source>
</evidence>
<evidence type="ECO:0000256" key="12">
    <source>
        <dbReference type="ARBA" id="ARBA00023180"/>
    </source>
</evidence>
<gene>
    <name evidence="21" type="ORF">HHI36_016118</name>
</gene>
<dbReference type="GO" id="GO:0007599">
    <property type="term" value="P:hemostasis"/>
    <property type="evidence" value="ECO:0007669"/>
    <property type="project" value="UniProtKB-KW"/>
</dbReference>
<keyword evidence="11" id="KW-1015">Disulfide bond</keyword>
<evidence type="ECO:0000256" key="13">
    <source>
        <dbReference type="ARBA" id="ARBA00036045"/>
    </source>
</evidence>
<evidence type="ECO:0000256" key="5">
    <source>
        <dbReference type="ARBA" id="ARBA00022670"/>
    </source>
</evidence>
<dbReference type="PANTHER" id="PTHR24264">
    <property type="entry name" value="TRYPSIN-RELATED"/>
    <property type="match status" value="1"/>
</dbReference>
<dbReference type="GO" id="GO:0004252">
    <property type="term" value="F:serine-type endopeptidase activity"/>
    <property type="evidence" value="ECO:0007669"/>
    <property type="project" value="UniProtKB-EC"/>
</dbReference>
<comment type="caution">
    <text evidence="21">The sequence shown here is derived from an EMBL/GenBank/DDBJ whole genome shotgun (WGS) entry which is preliminary data.</text>
</comment>
<evidence type="ECO:0000313" key="21">
    <source>
        <dbReference type="EMBL" id="KAL3278572.1"/>
    </source>
</evidence>
<dbReference type="InterPro" id="IPR009003">
    <property type="entry name" value="Peptidase_S1_PA"/>
</dbReference>
<accession>A0ABD2NIN7</accession>
<evidence type="ECO:0000256" key="6">
    <source>
        <dbReference type="ARBA" id="ARBA00022696"/>
    </source>
</evidence>
<dbReference type="GO" id="GO:0005576">
    <property type="term" value="C:extracellular region"/>
    <property type="evidence" value="ECO:0007669"/>
    <property type="project" value="UniProtKB-SubCell"/>
</dbReference>
<dbReference type="GO" id="GO:0005794">
    <property type="term" value="C:Golgi apparatus"/>
    <property type="evidence" value="ECO:0007669"/>
    <property type="project" value="UniProtKB-SubCell"/>
</dbReference>
<sequence length="157" mass="17257">MDNPVDFTTTVQPACLPKKGFDYSGKDAVVAGWGRTGENALTSNTLQKVTLPVWTQEQCRNSDYGERKISENMFCAGFPAGKQDSCRGDSGGPLHMNNIKNGVMEIIGLVSWGRGCARPNLPGIYTKVTNYLDWVNVALDGECLCHPLNQNMKLRRS</sequence>
<organism evidence="21 22">
    <name type="scientific">Cryptolaemus montrouzieri</name>
    <dbReference type="NCBI Taxonomy" id="559131"/>
    <lineage>
        <taxon>Eukaryota</taxon>
        <taxon>Metazoa</taxon>
        <taxon>Ecdysozoa</taxon>
        <taxon>Arthropoda</taxon>
        <taxon>Hexapoda</taxon>
        <taxon>Insecta</taxon>
        <taxon>Pterygota</taxon>
        <taxon>Neoptera</taxon>
        <taxon>Endopterygota</taxon>
        <taxon>Coleoptera</taxon>
        <taxon>Polyphaga</taxon>
        <taxon>Cucujiformia</taxon>
        <taxon>Coccinelloidea</taxon>
        <taxon>Coccinellidae</taxon>
        <taxon>Scymninae</taxon>
        <taxon>Scymnini</taxon>
        <taxon>Cryptolaemus</taxon>
    </lineage>
</organism>
<keyword evidence="22" id="KW-1185">Reference proteome</keyword>
<reference evidence="21 22" key="1">
    <citation type="journal article" date="2021" name="BMC Biol.">
        <title>Horizontally acquired antibacterial genes associated with adaptive radiation of ladybird beetles.</title>
        <authorList>
            <person name="Li H.S."/>
            <person name="Tang X.F."/>
            <person name="Huang Y.H."/>
            <person name="Xu Z.Y."/>
            <person name="Chen M.L."/>
            <person name="Du X.Y."/>
            <person name="Qiu B.Y."/>
            <person name="Chen P.T."/>
            <person name="Zhang W."/>
            <person name="Slipinski A."/>
            <person name="Escalona H.E."/>
            <person name="Waterhouse R.M."/>
            <person name="Zwick A."/>
            <person name="Pang H."/>
        </authorList>
    </citation>
    <scope>NUCLEOTIDE SEQUENCE [LARGE SCALE GENOMIC DNA]</scope>
    <source>
        <strain evidence="21">SYSU2018</strain>
    </source>
</reference>
<keyword evidence="7" id="KW-0378">Hydrolase</keyword>
<keyword evidence="10" id="KW-0333">Golgi apparatus</keyword>
<protein>
    <recommendedName>
        <fullName evidence="16">Vitamin K-dependent protein C</fullName>
        <ecNumber evidence="15">3.4.21.69</ecNumber>
    </recommendedName>
    <alternativeName>
        <fullName evidence="19">Anticoagulant protein C</fullName>
    </alternativeName>
    <alternativeName>
        <fullName evidence="17">Autoprothrombin IIA</fullName>
    </alternativeName>
    <alternativeName>
        <fullName evidence="18">Blood coagulation factor XIV</fullName>
    </alternativeName>
</protein>
<dbReference type="GO" id="GO:0006508">
    <property type="term" value="P:proteolysis"/>
    <property type="evidence" value="ECO:0007669"/>
    <property type="project" value="UniProtKB-KW"/>
</dbReference>
<proteinExistence type="predicted"/>
<evidence type="ECO:0000256" key="16">
    <source>
        <dbReference type="ARBA" id="ARBA00040219"/>
    </source>
</evidence>
<evidence type="ECO:0000256" key="10">
    <source>
        <dbReference type="ARBA" id="ARBA00023034"/>
    </source>
</evidence>